<keyword evidence="1 4" id="KW-0732">Signal</keyword>
<evidence type="ECO:0000256" key="3">
    <source>
        <dbReference type="SAM" id="MobiDB-lite"/>
    </source>
</evidence>
<keyword evidence="2" id="KW-0378">Hydrolase</keyword>
<dbReference type="PANTHER" id="PTHR43037:SF1">
    <property type="entry name" value="BLL1128 PROTEIN"/>
    <property type="match status" value="1"/>
</dbReference>
<feature type="region of interest" description="Disordered" evidence="3">
    <location>
        <begin position="253"/>
        <end position="279"/>
    </location>
</feature>
<dbReference type="InterPro" id="IPR029058">
    <property type="entry name" value="AB_hydrolase_fold"/>
</dbReference>
<keyword evidence="6" id="KW-1185">Reference proteome</keyword>
<evidence type="ECO:0000256" key="1">
    <source>
        <dbReference type="ARBA" id="ARBA00022729"/>
    </source>
</evidence>
<dbReference type="InterPro" id="IPR050955">
    <property type="entry name" value="Plant_Biomass_Hydrol_Est"/>
</dbReference>
<dbReference type="NCBIfam" id="TIGR01840">
    <property type="entry name" value="esterase_phb"/>
    <property type="match status" value="1"/>
</dbReference>
<organism evidence="5 6">
    <name type="scientific">Amycolatopsis minnesotensis</name>
    <dbReference type="NCBI Taxonomy" id="337894"/>
    <lineage>
        <taxon>Bacteria</taxon>
        <taxon>Bacillati</taxon>
        <taxon>Actinomycetota</taxon>
        <taxon>Actinomycetes</taxon>
        <taxon>Pseudonocardiales</taxon>
        <taxon>Pseudonocardiaceae</taxon>
        <taxon>Amycolatopsis</taxon>
    </lineage>
</organism>
<reference evidence="5 6" key="1">
    <citation type="journal article" date="2019" name="Int. J. Syst. Evol. Microbiol.">
        <title>The Global Catalogue of Microorganisms (GCM) 10K type strain sequencing project: providing services to taxonomists for standard genome sequencing and annotation.</title>
        <authorList>
            <consortium name="The Broad Institute Genomics Platform"/>
            <consortium name="The Broad Institute Genome Sequencing Center for Infectious Disease"/>
            <person name="Wu L."/>
            <person name="Ma J."/>
        </authorList>
    </citation>
    <scope>NUCLEOTIDE SEQUENCE [LARGE SCALE GENOMIC DNA]</scope>
    <source>
        <strain evidence="5 6">JCM 14545</strain>
    </source>
</reference>
<dbReference type="Proteomes" id="UP001501116">
    <property type="component" value="Unassembled WGS sequence"/>
</dbReference>
<evidence type="ECO:0000256" key="4">
    <source>
        <dbReference type="SAM" id="SignalP"/>
    </source>
</evidence>
<protein>
    <submittedName>
        <fullName evidence="5">PHB depolymerase family esterase</fullName>
    </submittedName>
</protein>
<dbReference type="Gene3D" id="3.40.50.1820">
    <property type="entry name" value="alpha/beta hydrolase"/>
    <property type="match status" value="1"/>
</dbReference>
<feature type="signal peptide" evidence="4">
    <location>
        <begin position="1"/>
        <end position="28"/>
    </location>
</feature>
<evidence type="ECO:0000313" key="5">
    <source>
        <dbReference type="EMBL" id="GAA1948993.1"/>
    </source>
</evidence>
<sequence>MRNKISRALAVVAALGVALPLPAGTASASPGRDKRGVFTNTAGQVEYEVHLPPGYQPDRPLPVVVAVHGCSMTGFGDNSMRDTTRFNEVADAKGFIVVYPTQDRARNAKGCWNWDKPEHQHRGGGEPSLVTGATQDVIQRYHADPKRVHVAGASSGAGMAVILAVTYPDVYASAVSLAGGEYAFDKVLENPLLVSPVDTAKLAYAEMGPRARQLPVMVVQGTDDRTVPALMADRLVEHWAAIDDLAVDGKLDGDVDDKPDATEQVAKPGEHPYTRTSYTARDGGAPLIEKYLVKGMEHKWPGGGTGLFADPMGPDITAIIWDFFATRHLP</sequence>
<dbReference type="Pfam" id="PF10503">
    <property type="entry name" value="Esterase_PHB"/>
    <property type="match status" value="1"/>
</dbReference>
<comment type="caution">
    <text evidence="5">The sequence shown here is derived from an EMBL/GenBank/DDBJ whole genome shotgun (WGS) entry which is preliminary data.</text>
</comment>
<dbReference type="InterPro" id="IPR010126">
    <property type="entry name" value="Esterase_phb"/>
</dbReference>
<evidence type="ECO:0000256" key="2">
    <source>
        <dbReference type="ARBA" id="ARBA00022801"/>
    </source>
</evidence>
<name>A0ABN2QE32_9PSEU</name>
<proteinExistence type="predicted"/>
<evidence type="ECO:0000313" key="6">
    <source>
        <dbReference type="Proteomes" id="UP001501116"/>
    </source>
</evidence>
<dbReference type="EMBL" id="BAAANN010000005">
    <property type="protein sequence ID" value="GAA1948993.1"/>
    <property type="molecule type" value="Genomic_DNA"/>
</dbReference>
<feature type="chain" id="PRO_5047159125" evidence="4">
    <location>
        <begin position="29"/>
        <end position="330"/>
    </location>
</feature>
<dbReference type="RefSeq" id="WP_344415318.1">
    <property type="nucleotide sequence ID" value="NZ_BAAANN010000005.1"/>
</dbReference>
<gene>
    <name evidence="5" type="ORF">GCM10009754_16900</name>
</gene>
<accession>A0ABN2QE32</accession>
<dbReference type="SUPFAM" id="SSF53474">
    <property type="entry name" value="alpha/beta-Hydrolases"/>
    <property type="match status" value="1"/>
</dbReference>
<dbReference type="PANTHER" id="PTHR43037">
    <property type="entry name" value="UNNAMED PRODUCT-RELATED"/>
    <property type="match status" value="1"/>
</dbReference>